<sequence length="230" mass="26886">MIVGNGLLASYFNKYSNNDNYLVFASGVSNSNELNTKCFFREETLLRETINSESDKHFIYFSSCDVIYCEQMKKPYYFHKKRMEKIIADNCRNFTIFRLPQIISKSNNPHLLVNYFKDSILNKKQFNIWCNATKNLVHIDDVFLMVDYAINNMEVSSKTINIVNSEYYSVDEIVNTISDFLGLNYKAHYMDKGVQVCYKCLFSSEIIYKSGVDFGADYIKKALEKSWLNE</sequence>
<gene>
    <name evidence="1" type="ORF">GCM10007916_06870</name>
</gene>
<comment type="caution">
    <text evidence="1">The sequence shown here is derived from an EMBL/GenBank/DDBJ whole genome shotgun (WGS) entry which is preliminary data.</text>
</comment>
<dbReference type="SUPFAM" id="SSF51735">
    <property type="entry name" value="NAD(P)-binding Rossmann-fold domains"/>
    <property type="match status" value="1"/>
</dbReference>
<dbReference type="Gene3D" id="3.40.50.720">
    <property type="entry name" value="NAD(P)-binding Rossmann-like Domain"/>
    <property type="match status" value="1"/>
</dbReference>
<dbReference type="EMBL" id="BSPQ01000001">
    <property type="protein sequence ID" value="GLS89620.1"/>
    <property type="molecule type" value="Genomic_DNA"/>
</dbReference>
<protein>
    <recommendedName>
        <fullName evidence="3">NAD-dependent epimerase/dehydratase domain-containing protein</fullName>
    </recommendedName>
</protein>
<dbReference type="InterPro" id="IPR036291">
    <property type="entry name" value="NAD(P)-bd_dom_sf"/>
</dbReference>
<keyword evidence="2" id="KW-1185">Reference proteome</keyword>
<reference evidence="2" key="1">
    <citation type="journal article" date="2019" name="Int. J. Syst. Evol. Microbiol.">
        <title>The Global Catalogue of Microorganisms (GCM) 10K type strain sequencing project: providing services to taxonomists for standard genome sequencing and annotation.</title>
        <authorList>
            <consortium name="The Broad Institute Genomics Platform"/>
            <consortium name="The Broad Institute Genome Sequencing Center for Infectious Disease"/>
            <person name="Wu L."/>
            <person name="Ma J."/>
        </authorList>
    </citation>
    <scope>NUCLEOTIDE SEQUENCE [LARGE SCALE GENOMIC DNA]</scope>
    <source>
        <strain evidence="2">NBRC 103166</strain>
    </source>
</reference>
<dbReference type="RefSeq" id="WP_284202732.1">
    <property type="nucleotide sequence ID" value="NZ_BSPQ01000001.1"/>
</dbReference>
<evidence type="ECO:0000313" key="1">
    <source>
        <dbReference type="EMBL" id="GLS89620.1"/>
    </source>
</evidence>
<evidence type="ECO:0008006" key="3">
    <source>
        <dbReference type="Google" id="ProtNLM"/>
    </source>
</evidence>
<proteinExistence type="predicted"/>
<dbReference type="Proteomes" id="UP001157353">
    <property type="component" value="Unassembled WGS sequence"/>
</dbReference>
<evidence type="ECO:0000313" key="2">
    <source>
        <dbReference type="Proteomes" id="UP001157353"/>
    </source>
</evidence>
<organism evidence="1 2">
    <name type="scientific">Psychromonas marina</name>
    <dbReference type="NCBI Taxonomy" id="88364"/>
    <lineage>
        <taxon>Bacteria</taxon>
        <taxon>Pseudomonadati</taxon>
        <taxon>Pseudomonadota</taxon>
        <taxon>Gammaproteobacteria</taxon>
        <taxon>Alteromonadales</taxon>
        <taxon>Psychromonadaceae</taxon>
        <taxon>Psychromonas</taxon>
    </lineage>
</organism>
<name>A0ABQ6DWX4_9GAMM</name>
<accession>A0ABQ6DWX4</accession>